<dbReference type="PROSITE" id="PS51397">
    <property type="entry name" value="WLM"/>
    <property type="match status" value="1"/>
</dbReference>
<feature type="domain" description="RanBP2-type" evidence="6">
    <location>
        <begin position="435"/>
        <end position="464"/>
    </location>
</feature>
<evidence type="ECO:0000259" key="7">
    <source>
        <dbReference type="PROSITE" id="PS51397"/>
    </source>
</evidence>
<feature type="region of interest" description="Disordered" evidence="5">
    <location>
        <begin position="171"/>
        <end position="312"/>
    </location>
</feature>
<evidence type="ECO:0000256" key="2">
    <source>
        <dbReference type="ARBA" id="ARBA00022771"/>
    </source>
</evidence>
<proteinExistence type="predicted"/>
<evidence type="ECO:0000313" key="9">
    <source>
        <dbReference type="Proteomes" id="UP001498398"/>
    </source>
</evidence>
<feature type="compositionally biased region" description="Acidic residues" evidence="5">
    <location>
        <begin position="277"/>
        <end position="290"/>
    </location>
</feature>
<reference evidence="8 9" key="1">
    <citation type="submission" date="2024-01" db="EMBL/GenBank/DDBJ databases">
        <title>A draft genome for the cacao thread blight pathogen Marasmiellus scandens.</title>
        <authorList>
            <person name="Baruah I.K."/>
            <person name="Leung J."/>
            <person name="Bukari Y."/>
            <person name="Amoako-Attah I."/>
            <person name="Meinhardt L.W."/>
            <person name="Bailey B.A."/>
            <person name="Cohen S.P."/>
        </authorList>
    </citation>
    <scope>NUCLEOTIDE SEQUENCE [LARGE SCALE GENOMIC DNA]</scope>
    <source>
        <strain evidence="8 9">GH-19</strain>
    </source>
</reference>
<evidence type="ECO:0008006" key="10">
    <source>
        <dbReference type="Google" id="ProtNLM"/>
    </source>
</evidence>
<name>A0ABR1JBY4_9AGAR</name>
<evidence type="ECO:0000256" key="4">
    <source>
        <dbReference type="PROSITE-ProRule" id="PRU00322"/>
    </source>
</evidence>
<keyword evidence="3" id="KW-0862">Zinc</keyword>
<evidence type="ECO:0000259" key="6">
    <source>
        <dbReference type="PROSITE" id="PS50199"/>
    </source>
</evidence>
<dbReference type="Gene3D" id="4.10.1060.10">
    <property type="entry name" value="Zinc finger, RanBP2-type"/>
    <property type="match status" value="1"/>
</dbReference>
<dbReference type="InterPro" id="IPR036443">
    <property type="entry name" value="Znf_RanBP2_sf"/>
</dbReference>
<dbReference type="InterPro" id="IPR053000">
    <property type="entry name" value="WSS1-like_metalloprotease"/>
</dbReference>
<sequence length="470" mass="51611">MVHLRLNETEANPNPHVNFITALPTHEKEDQEDARQLLRALAAQVRPVMKAHGFVVNSLEEYEHNSVFAGRNWNNGETVELVLRRPGGPFLPTSWLMSTLCHELAHIKHMNHGPAFQALWKRLRTEVRQLQDKGYYGDGYWSAGTRLADSARVSGQGIETGDLPEYMCGGAQARARPARKRQSRRPREVVPSNHTGRQTAKPRKAGTRVTSKYAFTGEGTTLGNTPGSTTEKGTGTGFGKRAGSKRAREERALAAERRLRMLQGQPQAGPSTATPESLEDSGEEDLEPETDAERRKMLHESESSDLSGLNTRTSWNEFDDEFIFTRQDTSDAIEISSDQDFPDSCDVASGLTFVTGGGGDKKGKRKRGDDRTDDDGPSMKTAKTSGTSKPVANVLGNFVRNEVDYRKKEALGLTPASGHGRTIGGTRSSSSLIPSIEKWTCLICTLENEPQHLACSACGMERGKESWSGI</sequence>
<dbReference type="PANTHER" id="PTHR46622">
    <property type="entry name" value="DNA-DEPENDENT METALLOPROTEASE WSS1"/>
    <property type="match status" value="1"/>
</dbReference>
<keyword evidence="2 4" id="KW-0863">Zinc-finger</keyword>
<dbReference type="EMBL" id="JBANRG010000024">
    <property type="protein sequence ID" value="KAK7454666.1"/>
    <property type="molecule type" value="Genomic_DNA"/>
</dbReference>
<dbReference type="InterPro" id="IPR001876">
    <property type="entry name" value="Znf_RanBP2"/>
</dbReference>
<feature type="region of interest" description="Disordered" evidence="5">
    <location>
        <begin position="352"/>
        <end position="388"/>
    </location>
</feature>
<dbReference type="PANTHER" id="PTHR46622:SF1">
    <property type="entry name" value="DNA-DEPENDENT METALLOPROTEASE WSS1"/>
    <property type="match status" value="1"/>
</dbReference>
<accession>A0ABR1JBY4</accession>
<dbReference type="Proteomes" id="UP001498398">
    <property type="component" value="Unassembled WGS sequence"/>
</dbReference>
<dbReference type="Pfam" id="PF08325">
    <property type="entry name" value="WLM"/>
    <property type="match status" value="1"/>
</dbReference>
<evidence type="ECO:0000256" key="1">
    <source>
        <dbReference type="ARBA" id="ARBA00022723"/>
    </source>
</evidence>
<evidence type="ECO:0000313" key="8">
    <source>
        <dbReference type="EMBL" id="KAK7454666.1"/>
    </source>
</evidence>
<comment type="caution">
    <text evidence="8">The sequence shown here is derived from an EMBL/GenBank/DDBJ whole genome shotgun (WGS) entry which is preliminary data.</text>
</comment>
<dbReference type="SUPFAM" id="SSF90209">
    <property type="entry name" value="Ran binding protein zinc finger-like"/>
    <property type="match status" value="1"/>
</dbReference>
<dbReference type="InterPro" id="IPR013536">
    <property type="entry name" value="WLM_dom"/>
</dbReference>
<protein>
    <recommendedName>
        <fullName evidence="10">WLM-domain-containing protein</fullName>
    </recommendedName>
</protein>
<dbReference type="SMART" id="SM00547">
    <property type="entry name" value="ZnF_RBZ"/>
    <property type="match status" value="1"/>
</dbReference>
<feature type="compositionally biased region" description="Polar residues" evidence="5">
    <location>
        <begin position="264"/>
        <end position="274"/>
    </location>
</feature>
<evidence type="ECO:0000256" key="3">
    <source>
        <dbReference type="ARBA" id="ARBA00022833"/>
    </source>
</evidence>
<dbReference type="Gene3D" id="3.30.2010.10">
    <property type="entry name" value="Metalloproteases ('zincins'), catalytic domain"/>
    <property type="match status" value="1"/>
</dbReference>
<feature type="compositionally biased region" description="Basic and acidic residues" evidence="5">
    <location>
        <begin position="246"/>
        <end position="259"/>
    </location>
</feature>
<keyword evidence="1" id="KW-0479">Metal-binding</keyword>
<feature type="domain" description="WLM" evidence="7">
    <location>
        <begin position="8"/>
        <end position="260"/>
    </location>
</feature>
<gene>
    <name evidence="8" type="ORF">VKT23_011419</name>
</gene>
<dbReference type="PROSITE" id="PS01358">
    <property type="entry name" value="ZF_RANBP2_1"/>
    <property type="match status" value="1"/>
</dbReference>
<organism evidence="8 9">
    <name type="scientific">Marasmiellus scandens</name>
    <dbReference type="NCBI Taxonomy" id="2682957"/>
    <lineage>
        <taxon>Eukaryota</taxon>
        <taxon>Fungi</taxon>
        <taxon>Dikarya</taxon>
        <taxon>Basidiomycota</taxon>
        <taxon>Agaricomycotina</taxon>
        <taxon>Agaricomycetes</taxon>
        <taxon>Agaricomycetidae</taxon>
        <taxon>Agaricales</taxon>
        <taxon>Marasmiineae</taxon>
        <taxon>Omphalotaceae</taxon>
        <taxon>Marasmiellus</taxon>
    </lineage>
</organism>
<dbReference type="PROSITE" id="PS50199">
    <property type="entry name" value="ZF_RANBP2_2"/>
    <property type="match status" value="1"/>
</dbReference>
<feature type="compositionally biased region" description="Basic and acidic residues" evidence="5">
    <location>
        <begin position="291"/>
        <end position="302"/>
    </location>
</feature>
<evidence type="ECO:0000256" key="5">
    <source>
        <dbReference type="SAM" id="MobiDB-lite"/>
    </source>
</evidence>
<keyword evidence="9" id="KW-1185">Reference proteome</keyword>